<evidence type="ECO:0000256" key="3">
    <source>
        <dbReference type="ARBA" id="ARBA00022692"/>
    </source>
</evidence>
<dbReference type="Pfam" id="PF07690">
    <property type="entry name" value="MFS_1"/>
    <property type="match status" value="1"/>
</dbReference>
<dbReference type="Proteomes" id="UP000095280">
    <property type="component" value="Unplaced"/>
</dbReference>
<feature type="region of interest" description="Disordered" evidence="7">
    <location>
        <begin position="553"/>
        <end position="572"/>
    </location>
</feature>
<comment type="subcellular location">
    <subcellularLocation>
        <location evidence="1">Membrane</location>
        <topology evidence="1">Multi-pass membrane protein</topology>
    </subcellularLocation>
</comment>
<evidence type="ECO:0000256" key="7">
    <source>
        <dbReference type="SAM" id="MobiDB-lite"/>
    </source>
</evidence>
<keyword evidence="4" id="KW-0769">Symport</keyword>
<dbReference type="PANTHER" id="PTHR11662">
    <property type="entry name" value="SOLUTE CARRIER FAMILY 17"/>
    <property type="match status" value="1"/>
</dbReference>
<feature type="transmembrane region" description="Helical" evidence="8">
    <location>
        <begin position="518"/>
        <end position="535"/>
    </location>
</feature>
<keyword evidence="2" id="KW-0813">Transport</keyword>
<name>A0A1I8JBU6_9PLAT</name>
<dbReference type="GO" id="GO:0016020">
    <property type="term" value="C:membrane"/>
    <property type="evidence" value="ECO:0007669"/>
    <property type="project" value="UniProtKB-SubCell"/>
</dbReference>
<feature type="transmembrane region" description="Helical" evidence="8">
    <location>
        <begin position="668"/>
        <end position="686"/>
    </location>
</feature>
<dbReference type="GO" id="GO:0015867">
    <property type="term" value="P:ATP transport"/>
    <property type="evidence" value="ECO:0007669"/>
    <property type="project" value="TreeGrafter"/>
</dbReference>
<dbReference type="InterPro" id="IPR050382">
    <property type="entry name" value="MFS_Na/Anion_cotransporter"/>
</dbReference>
<dbReference type="PANTHER" id="PTHR11662:SF279">
    <property type="entry name" value="VOLTAGE-GATED PURINE NUCLEOTIDE UNIPORTER SLC17A9"/>
    <property type="match status" value="1"/>
</dbReference>
<feature type="region of interest" description="Disordered" evidence="7">
    <location>
        <begin position="784"/>
        <end position="859"/>
    </location>
</feature>
<feature type="transmembrane region" description="Helical" evidence="8">
    <location>
        <begin position="385"/>
        <end position="408"/>
    </location>
</feature>
<keyword evidence="6 8" id="KW-0472">Membrane</keyword>
<feature type="transmembrane region" description="Helical" evidence="8">
    <location>
        <begin position="725"/>
        <end position="749"/>
    </location>
</feature>
<feature type="compositionally biased region" description="Basic residues" evidence="7">
    <location>
        <begin position="553"/>
        <end position="563"/>
    </location>
</feature>
<feature type="transmembrane region" description="Helical" evidence="8">
    <location>
        <begin position="491"/>
        <end position="512"/>
    </location>
</feature>
<feature type="transmembrane region" description="Helical" evidence="8">
    <location>
        <begin position="692"/>
        <end position="713"/>
    </location>
</feature>
<sequence>TPAGPGRRCGRSTVSARHWRWRREAPGGCGLAGRARTGIAAGTPAREAWRRLRPRAAPGASPGTGGPALSRLLHQAPKLQHSKHVGIVLEFPRAQSSVVVVNPTQLVQVVDGNKTGLRWVAVEQFPSQEDVIEAELEPRAQGIHAGVAMHRVDLPWQRRPSPDANVIRSGAAAGELHHSVVFELAFKYATVLEDEFAVAALHIVGPLALVSAARRIVEHAVTMATAFEKVALVDVAKHVLRVWGPLQVPGFVFVCPAHGALAVPQPCVPHSLVDIATGVSANAFAVGPVRQPLAFPNPSNWPLTLSPANLLMMSSVRVGASGSGSASDSSSASWPASGAASSSAWAWAACCSTRPASDMPCRFDSSYQCTPRQRSCRAQVRGQEAALVFAALFIARTVTPVCAVSISMELSWNKKETGAALGRVVVAAAYGWAGVTLFIPFLPALTENHRTLLTAILAARVVQGACQGFHNPAVGSLMSHRVGLKDRGTTFAFQAAGAHVGTLLCGSLGSIILDLYGWRIPFILSGCLTLVWALATRQLMLIDLPSSEKQKSPQKLHHHHLHHPPSSPSSSAKAPAAAIAAMRDVPWSRLFRAPPFWAMLVGHYAHGHAYYILLSWLPTYFHDTFPTARSWVFNLVPWLVTVPSALMSGLTADALIRRGISVTATRKIIVSVTLLGCAFFLLLMPYCSGYVASLSCMAAAVAFSGFHNSGVQLNPTDLAPDCGGAVFGIMNMAGALPGFLGVYLVGFLLEWTKSWSAVFQQTAVVCIVGWLVYLLFAHADTTRRQQQSGSQGGGGAGLLPYRSRSNPAGRSGSRAPPPPCPPKPPPLPSNSASSGMRAGGFSSGSTNGPPPPSPSADTLEEPDVIAAVPDAGGQSRLSSSSSANITGTCFFVTRGQHQGQEEVRIIGCGHDGGPGCCGRAERGGAATGDGLLAGLGRHWAALDRVNCGRSGAVAETGHWAAVHHNKRIRRLFIIDLFVGVSNRRGVFADLLMAQLPVDKRDTLGVEAGLQAQIRHGLAVHAVVPLAQTDAHLNAINAAAALELVMRLAQRILLQSEQLAQLANREMPFNIVLLVNNAAAQRFLMRLALQNLLLNSARGDKPIGIAGLGLAIAPGPGHGLVIVGWVPVGVEHHQPIGADKIQAAAASFGAEHENELGRGWSFESFFSARLLGVGGAGVAAAQNWRLVVATKFGRGAKDATVDKVHQAEVLQQHGGVQPEGLVRDDQHWVSYPATNRLHESCQIPIDIVLATVVNGQSSDALAEPFGKFIGPIADQTARTDDHGFVNCGPTVRTLFEQRPHQGDALQSLAQAHLPYEPGICTPVTQSYINLTPSRWCGRSTRVSTGSTTTCTGTFSGSARSCSCALNSGGEYRTKAPSACGSCNGARPA</sequence>
<evidence type="ECO:0000259" key="9">
    <source>
        <dbReference type="PROSITE" id="PS50850"/>
    </source>
</evidence>
<feature type="domain" description="Major facilitator superfamily (MFS) profile" evidence="9">
    <location>
        <begin position="303"/>
        <end position="781"/>
    </location>
</feature>
<evidence type="ECO:0000256" key="6">
    <source>
        <dbReference type="ARBA" id="ARBA00023136"/>
    </source>
</evidence>
<keyword evidence="10" id="KW-1185">Reference proteome</keyword>
<dbReference type="WBParaSite" id="maker-uti_cns_0046649-snap-gene-0.2-mRNA-1">
    <property type="protein sequence ID" value="maker-uti_cns_0046649-snap-gene-0.2-mRNA-1"/>
    <property type="gene ID" value="maker-uti_cns_0046649-snap-gene-0.2"/>
</dbReference>
<dbReference type="InterPro" id="IPR044777">
    <property type="entry name" value="SLC17A9-like"/>
</dbReference>
<feature type="compositionally biased region" description="Pro residues" evidence="7">
    <location>
        <begin position="815"/>
        <end position="828"/>
    </location>
</feature>
<accession>A0A1I8JBU6</accession>
<dbReference type="InterPro" id="IPR011701">
    <property type="entry name" value="MFS"/>
</dbReference>
<evidence type="ECO:0000256" key="1">
    <source>
        <dbReference type="ARBA" id="ARBA00004141"/>
    </source>
</evidence>
<evidence type="ECO:0000256" key="2">
    <source>
        <dbReference type="ARBA" id="ARBA00022448"/>
    </source>
</evidence>
<dbReference type="CDD" id="cd17380">
    <property type="entry name" value="MFS_SLC17A9_like"/>
    <property type="match status" value="1"/>
</dbReference>
<dbReference type="SUPFAM" id="SSF103473">
    <property type="entry name" value="MFS general substrate transporter"/>
    <property type="match status" value="1"/>
</dbReference>
<organism evidence="10 11">
    <name type="scientific">Macrostomum lignano</name>
    <dbReference type="NCBI Taxonomy" id="282301"/>
    <lineage>
        <taxon>Eukaryota</taxon>
        <taxon>Metazoa</taxon>
        <taxon>Spiralia</taxon>
        <taxon>Lophotrochozoa</taxon>
        <taxon>Platyhelminthes</taxon>
        <taxon>Rhabditophora</taxon>
        <taxon>Macrostomorpha</taxon>
        <taxon>Macrostomida</taxon>
        <taxon>Macrostomidae</taxon>
        <taxon>Macrostomum</taxon>
    </lineage>
</organism>
<evidence type="ECO:0000256" key="8">
    <source>
        <dbReference type="SAM" id="Phobius"/>
    </source>
</evidence>
<feature type="transmembrane region" description="Helical" evidence="8">
    <location>
        <begin position="636"/>
        <end position="656"/>
    </location>
</feature>
<dbReference type="FunFam" id="1.20.1250.20:FF:000003">
    <property type="entry name" value="Solute carrier family 17 member 3"/>
    <property type="match status" value="1"/>
</dbReference>
<feature type="transmembrane region" description="Helical" evidence="8">
    <location>
        <begin position="755"/>
        <end position="776"/>
    </location>
</feature>
<evidence type="ECO:0000256" key="4">
    <source>
        <dbReference type="ARBA" id="ARBA00022847"/>
    </source>
</evidence>
<dbReference type="PROSITE" id="PS50850">
    <property type="entry name" value="MFS"/>
    <property type="match status" value="1"/>
</dbReference>
<dbReference type="InterPro" id="IPR036259">
    <property type="entry name" value="MFS_trans_sf"/>
</dbReference>
<feature type="transmembrane region" description="Helical" evidence="8">
    <location>
        <begin position="596"/>
        <end position="616"/>
    </location>
</feature>
<keyword evidence="3 8" id="KW-0812">Transmembrane</keyword>
<keyword evidence="5 8" id="KW-1133">Transmembrane helix</keyword>
<feature type="transmembrane region" description="Helical" evidence="8">
    <location>
        <begin position="420"/>
        <end position="445"/>
    </location>
</feature>
<protein>
    <submittedName>
        <fullName evidence="11">MFS domain-containing protein</fullName>
    </submittedName>
</protein>
<evidence type="ECO:0000256" key="5">
    <source>
        <dbReference type="ARBA" id="ARBA00022989"/>
    </source>
</evidence>
<dbReference type="GO" id="GO:0015293">
    <property type="term" value="F:symporter activity"/>
    <property type="evidence" value="ECO:0007669"/>
    <property type="project" value="UniProtKB-KW"/>
</dbReference>
<dbReference type="InterPro" id="IPR020846">
    <property type="entry name" value="MFS_dom"/>
</dbReference>
<dbReference type="Gene3D" id="1.20.1250.20">
    <property type="entry name" value="MFS general substrate transporter like domains"/>
    <property type="match status" value="2"/>
</dbReference>
<evidence type="ECO:0000313" key="10">
    <source>
        <dbReference type="Proteomes" id="UP000095280"/>
    </source>
</evidence>
<proteinExistence type="predicted"/>
<evidence type="ECO:0000313" key="11">
    <source>
        <dbReference type="WBParaSite" id="maker-uti_cns_0046649-snap-gene-0.2-mRNA-1"/>
    </source>
</evidence>
<reference evidence="11" key="1">
    <citation type="submission" date="2016-11" db="UniProtKB">
        <authorList>
            <consortium name="WormBaseParasite"/>
        </authorList>
    </citation>
    <scope>IDENTIFICATION</scope>
</reference>